<dbReference type="CDD" id="cd04301">
    <property type="entry name" value="NAT_SF"/>
    <property type="match status" value="1"/>
</dbReference>
<dbReference type="Gene3D" id="3.40.630.30">
    <property type="match status" value="1"/>
</dbReference>
<dbReference type="PANTHER" id="PTHR13947">
    <property type="entry name" value="GNAT FAMILY N-ACETYLTRANSFERASE"/>
    <property type="match status" value="1"/>
</dbReference>
<proteinExistence type="predicted"/>
<keyword evidence="4" id="KW-1185">Reference proteome</keyword>
<dbReference type="KEGG" id="nah:F5544_34665"/>
<dbReference type="GO" id="GO:0008080">
    <property type="term" value="F:N-acetyltransferase activity"/>
    <property type="evidence" value="ECO:0007669"/>
    <property type="project" value="InterPro"/>
</dbReference>
<organism evidence="3 4">
    <name type="scientific">Nocardia arthritidis</name>
    <dbReference type="NCBI Taxonomy" id="228602"/>
    <lineage>
        <taxon>Bacteria</taxon>
        <taxon>Bacillati</taxon>
        <taxon>Actinomycetota</taxon>
        <taxon>Actinomycetes</taxon>
        <taxon>Mycobacteriales</taxon>
        <taxon>Nocardiaceae</taxon>
        <taxon>Nocardia</taxon>
    </lineage>
</organism>
<evidence type="ECO:0000313" key="4">
    <source>
        <dbReference type="Proteomes" id="UP000503540"/>
    </source>
</evidence>
<gene>
    <name evidence="3" type="ORF">F5544_34665</name>
</gene>
<keyword evidence="1 3" id="KW-0808">Transferase</keyword>
<evidence type="ECO:0000313" key="3">
    <source>
        <dbReference type="EMBL" id="QIS14766.1"/>
    </source>
</evidence>
<dbReference type="Proteomes" id="UP000503540">
    <property type="component" value="Chromosome"/>
</dbReference>
<dbReference type="Pfam" id="PF00583">
    <property type="entry name" value="Acetyltransf_1"/>
    <property type="match status" value="1"/>
</dbReference>
<name>A0A6G9YP14_9NOCA</name>
<evidence type="ECO:0000256" key="1">
    <source>
        <dbReference type="ARBA" id="ARBA00022679"/>
    </source>
</evidence>
<dbReference type="SUPFAM" id="SSF55729">
    <property type="entry name" value="Acyl-CoA N-acyltransferases (Nat)"/>
    <property type="match status" value="1"/>
</dbReference>
<dbReference type="InterPro" id="IPR000182">
    <property type="entry name" value="GNAT_dom"/>
</dbReference>
<dbReference type="PROSITE" id="PS51186">
    <property type="entry name" value="GNAT"/>
    <property type="match status" value="1"/>
</dbReference>
<dbReference type="AlphaFoldDB" id="A0A6G9YP14"/>
<accession>A0A6G9YP14</accession>
<evidence type="ECO:0000259" key="2">
    <source>
        <dbReference type="PROSITE" id="PS51186"/>
    </source>
</evidence>
<protein>
    <submittedName>
        <fullName evidence="3">GNAT family N-acetyltransferase</fullName>
    </submittedName>
</protein>
<dbReference type="InterPro" id="IPR050769">
    <property type="entry name" value="NAT_camello-type"/>
</dbReference>
<feature type="domain" description="N-acetyltransferase" evidence="2">
    <location>
        <begin position="14"/>
        <end position="172"/>
    </location>
</feature>
<dbReference type="InterPro" id="IPR016181">
    <property type="entry name" value="Acyl_CoA_acyltransferase"/>
</dbReference>
<dbReference type="EMBL" id="CP046172">
    <property type="protein sequence ID" value="QIS14766.1"/>
    <property type="molecule type" value="Genomic_DNA"/>
</dbReference>
<reference evidence="3 4" key="1">
    <citation type="journal article" date="2019" name="ACS Chem. Biol.">
        <title>Identification and Mobilization of a Cryptic Antibiotic Biosynthesis Gene Locus from a Human-Pathogenic Nocardia Isolate.</title>
        <authorList>
            <person name="Herisse M."/>
            <person name="Ishida K."/>
            <person name="Porter J.L."/>
            <person name="Howden B."/>
            <person name="Hertweck C."/>
            <person name="Stinear T.P."/>
            <person name="Pidot S.J."/>
        </authorList>
    </citation>
    <scope>NUCLEOTIDE SEQUENCE [LARGE SCALE GENOMIC DNA]</scope>
    <source>
        <strain evidence="3 4">AUSMDU00012717</strain>
    </source>
</reference>
<dbReference type="PANTHER" id="PTHR13947:SF37">
    <property type="entry name" value="LD18367P"/>
    <property type="match status" value="1"/>
</dbReference>
<sequence length="188" mass="20545">MAGSSIMDANEARPIIRVARPDEYTAIGELTVDVYVGEGHIDPASAYVPELRDTARRAPLAEVLVAEYRGQVVGSLTIAAPGTPYAETARPDELEFRMLAVAKAARGLGVGTALVRTVIDRAIAESYAAVMITTMPTMTDAMRIYERFGFVRVPERDWITDAGNRLPVLRLDLAANAERIAENVWRAR</sequence>